<evidence type="ECO:0000256" key="1">
    <source>
        <dbReference type="SAM" id="Coils"/>
    </source>
</evidence>
<dbReference type="PANTHER" id="PTHR43681:SF1">
    <property type="entry name" value="SARCALUMENIN"/>
    <property type="match status" value="1"/>
</dbReference>
<accession>A0A1M4T045</accession>
<dbReference type="Proteomes" id="UP000184196">
    <property type="component" value="Unassembled WGS sequence"/>
</dbReference>
<keyword evidence="1" id="KW-0175">Coiled coil</keyword>
<name>A0A1M4T045_9FIRM</name>
<proteinExistence type="predicted"/>
<sequence>MLEHFREQKTLLTNAVEQLITLAEAGGNRFAVDLLTESLARVASETFTLVVMGEFKRGKSTLINALVGTRILPTAIVPLTAIPTFIRHGPEPQATVVFLDGRSVKVPVGAIVQYVTEKENPRNIKKVREVEVIYPAPFLAEGIILVDTPGVGSAYTHNTEAAYGYLPRADAALFVISVDAPLGKGELDYLRDVRHHVHKLIFVLNKIDIVSPHDLAEALDFTRRMLQEQLQTQDILLVPLSARLALEGKEQNDAERLKTSRMTELENLINDLIRRQKGALIISATASRALRILNELELGLELWRRGMEDSLEELERKIAAFEAELAHLEQEREDSIYLLYREVDKLAARVAEDMEAFEHRVFPQLAGQLEDFIEDNYPRHSVKETAGLAQDYIKKIILGVLEEQREREKEIMQQEFARVARRFFKRIEDIVDRLMAASAEIFQVEVHKTAYKDYILGDRYFYFHFYEHPTFIPAFEELTVASLLPKALLKKHILTKTRASLAELLNRNCGRVRADLVESLKEKVRQVAGELRLRSDAVAFSLKNALQKALEEKKASVAEQEKSRAKCEEEKQKLSILRQNLEGLLKLEND</sequence>
<dbReference type="AlphaFoldDB" id="A0A1M4T045"/>
<feature type="coiled-coil region" evidence="1">
    <location>
        <begin position="304"/>
        <end position="331"/>
    </location>
</feature>
<feature type="domain" description="Dynamin N-terminal" evidence="2">
    <location>
        <begin position="49"/>
        <end position="207"/>
    </location>
</feature>
<protein>
    <submittedName>
        <fullName evidence="3">Small GTP-binding protein domain-containing protein</fullName>
    </submittedName>
</protein>
<dbReference type="RefSeq" id="WP_073162515.1">
    <property type="nucleotide sequence ID" value="NZ_FQUW01000005.1"/>
</dbReference>
<evidence type="ECO:0000313" key="3">
    <source>
        <dbReference type="EMBL" id="SHE37824.1"/>
    </source>
</evidence>
<dbReference type="Gene3D" id="3.40.50.300">
    <property type="entry name" value="P-loop containing nucleotide triphosphate hydrolases"/>
    <property type="match status" value="1"/>
</dbReference>
<reference evidence="4" key="1">
    <citation type="submission" date="2016-11" db="EMBL/GenBank/DDBJ databases">
        <authorList>
            <person name="Varghese N."/>
            <person name="Submissions S."/>
        </authorList>
    </citation>
    <scope>NUCLEOTIDE SEQUENCE [LARGE SCALE GENOMIC DNA]</scope>
    <source>
        <strain evidence="4">DSM 11792</strain>
    </source>
</reference>
<feature type="coiled-coil region" evidence="1">
    <location>
        <begin position="543"/>
        <end position="587"/>
    </location>
</feature>
<keyword evidence="4" id="KW-1185">Reference proteome</keyword>
<dbReference type="SUPFAM" id="SSF52540">
    <property type="entry name" value="P-loop containing nucleoside triphosphate hydrolases"/>
    <property type="match status" value="1"/>
</dbReference>
<dbReference type="InterPro" id="IPR045063">
    <property type="entry name" value="Dynamin_N"/>
</dbReference>
<organism evidence="3 4">
    <name type="scientific">Desulfofundulus australicus DSM 11792</name>
    <dbReference type="NCBI Taxonomy" id="1121425"/>
    <lineage>
        <taxon>Bacteria</taxon>
        <taxon>Bacillati</taxon>
        <taxon>Bacillota</taxon>
        <taxon>Clostridia</taxon>
        <taxon>Eubacteriales</taxon>
        <taxon>Peptococcaceae</taxon>
        <taxon>Desulfofundulus</taxon>
    </lineage>
</organism>
<dbReference type="EMBL" id="FQUW01000005">
    <property type="protein sequence ID" value="SHE37824.1"/>
    <property type="molecule type" value="Genomic_DNA"/>
</dbReference>
<gene>
    <name evidence="3" type="ORF">SAMN02745218_00190</name>
</gene>
<dbReference type="Pfam" id="PF00350">
    <property type="entry name" value="Dynamin_N"/>
    <property type="match status" value="1"/>
</dbReference>
<dbReference type="InterPro" id="IPR051943">
    <property type="entry name" value="TRAFAC_Dynamin-like_GTPase"/>
</dbReference>
<evidence type="ECO:0000313" key="4">
    <source>
        <dbReference type="Proteomes" id="UP000184196"/>
    </source>
</evidence>
<evidence type="ECO:0000259" key="2">
    <source>
        <dbReference type="Pfam" id="PF00350"/>
    </source>
</evidence>
<dbReference type="CDD" id="cd09912">
    <property type="entry name" value="DLP_2"/>
    <property type="match status" value="1"/>
</dbReference>
<dbReference type="InterPro" id="IPR027417">
    <property type="entry name" value="P-loop_NTPase"/>
</dbReference>
<dbReference type="PANTHER" id="PTHR43681">
    <property type="entry name" value="TRANSMEMBRANE GTPASE FZO"/>
    <property type="match status" value="1"/>
</dbReference>